<dbReference type="AlphaFoldDB" id="A0A0D2MBA8"/>
<feature type="region of interest" description="Disordered" evidence="1">
    <location>
        <begin position="50"/>
        <end position="74"/>
    </location>
</feature>
<sequence>MTGVYTARMGMRAHIRSYSSAVLMGSFGCAALCTLRLRFAAAPPPFRFPRPRSPSSMHAACERPTHSSTTQYSNGPDLHRSYAHVCIHALMLQCGVQTILEDCVVHAALAFRSSASLRFRSMRGAVRASAIPPVLPRCPFALSIFQGAIADKCFIPGYPPSAVSLLGLAARLPLYRLHVFVFRARGVPSACMAYITRRTLPFSFRLYGYNPAHRRTVSLSITSRHIGDACTAHVGWLGVKTC</sequence>
<protein>
    <submittedName>
        <fullName evidence="2">Uncharacterized protein</fullName>
    </submittedName>
</protein>
<dbReference type="Proteomes" id="UP000054270">
    <property type="component" value="Unassembled WGS sequence"/>
</dbReference>
<name>A0A0D2MBA8_HYPSF</name>
<reference evidence="3" key="1">
    <citation type="submission" date="2014-04" db="EMBL/GenBank/DDBJ databases">
        <title>Evolutionary Origins and Diversification of the Mycorrhizal Mutualists.</title>
        <authorList>
            <consortium name="DOE Joint Genome Institute"/>
            <consortium name="Mycorrhizal Genomics Consortium"/>
            <person name="Kohler A."/>
            <person name="Kuo A."/>
            <person name="Nagy L.G."/>
            <person name="Floudas D."/>
            <person name="Copeland A."/>
            <person name="Barry K.W."/>
            <person name="Cichocki N."/>
            <person name="Veneault-Fourrey C."/>
            <person name="LaButti K."/>
            <person name="Lindquist E.A."/>
            <person name="Lipzen A."/>
            <person name="Lundell T."/>
            <person name="Morin E."/>
            <person name="Murat C."/>
            <person name="Riley R."/>
            <person name="Ohm R."/>
            <person name="Sun H."/>
            <person name="Tunlid A."/>
            <person name="Henrissat B."/>
            <person name="Grigoriev I.V."/>
            <person name="Hibbett D.S."/>
            <person name="Martin F."/>
        </authorList>
    </citation>
    <scope>NUCLEOTIDE SEQUENCE [LARGE SCALE GENOMIC DNA]</scope>
    <source>
        <strain evidence="3">FD-334 SS-4</strain>
    </source>
</reference>
<dbReference type="EMBL" id="KN817565">
    <property type="protein sequence ID" value="KJA20678.1"/>
    <property type="molecule type" value="Genomic_DNA"/>
</dbReference>
<organism evidence="2 3">
    <name type="scientific">Hypholoma sublateritium (strain FD-334 SS-4)</name>
    <dbReference type="NCBI Taxonomy" id="945553"/>
    <lineage>
        <taxon>Eukaryota</taxon>
        <taxon>Fungi</taxon>
        <taxon>Dikarya</taxon>
        <taxon>Basidiomycota</taxon>
        <taxon>Agaricomycotina</taxon>
        <taxon>Agaricomycetes</taxon>
        <taxon>Agaricomycetidae</taxon>
        <taxon>Agaricales</taxon>
        <taxon>Agaricineae</taxon>
        <taxon>Strophariaceae</taxon>
        <taxon>Hypholoma</taxon>
    </lineage>
</organism>
<evidence type="ECO:0000256" key="1">
    <source>
        <dbReference type="SAM" id="MobiDB-lite"/>
    </source>
</evidence>
<evidence type="ECO:0000313" key="2">
    <source>
        <dbReference type="EMBL" id="KJA20678.1"/>
    </source>
</evidence>
<evidence type="ECO:0000313" key="3">
    <source>
        <dbReference type="Proteomes" id="UP000054270"/>
    </source>
</evidence>
<keyword evidence="3" id="KW-1185">Reference proteome</keyword>
<proteinExistence type="predicted"/>
<accession>A0A0D2MBA8</accession>
<gene>
    <name evidence="2" type="ORF">HYPSUDRAFT_784092</name>
</gene>